<protein>
    <submittedName>
        <fullName evidence="1">Uncharacterized protein</fullName>
    </submittedName>
</protein>
<name>A0A8X6S9Z5_TRICX</name>
<dbReference type="Proteomes" id="UP000887159">
    <property type="component" value="Unassembled WGS sequence"/>
</dbReference>
<keyword evidence="2" id="KW-1185">Reference proteome</keyword>
<evidence type="ECO:0000313" key="1">
    <source>
        <dbReference type="EMBL" id="GFY09614.1"/>
    </source>
</evidence>
<gene>
    <name evidence="1" type="ORF">TNCV_381091</name>
</gene>
<sequence length="80" mass="8711">MGYIFQNLATMFLPVFSRNVASILRMKPAKVADVPNKLLEALLLALKQEADALGKPQQDNNASGKAPDRDAFAFAGSAFW</sequence>
<comment type="caution">
    <text evidence="1">The sequence shown here is derived from an EMBL/GenBank/DDBJ whole genome shotgun (WGS) entry which is preliminary data.</text>
</comment>
<proteinExistence type="predicted"/>
<dbReference type="EMBL" id="BMAU01021291">
    <property type="protein sequence ID" value="GFY09614.1"/>
    <property type="molecule type" value="Genomic_DNA"/>
</dbReference>
<evidence type="ECO:0000313" key="2">
    <source>
        <dbReference type="Proteomes" id="UP000887159"/>
    </source>
</evidence>
<accession>A0A8X6S9Z5</accession>
<reference evidence="1" key="1">
    <citation type="submission" date="2020-08" db="EMBL/GenBank/DDBJ databases">
        <title>Multicomponent nature underlies the extraordinary mechanical properties of spider dragline silk.</title>
        <authorList>
            <person name="Kono N."/>
            <person name="Nakamura H."/>
            <person name="Mori M."/>
            <person name="Yoshida Y."/>
            <person name="Ohtoshi R."/>
            <person name="Malay A.D."/>
            <person name="Moran D.A.P."/>
            <person name="Tomita M."/>
            <person name="Numata K."/>
            <person name="Arakawa K."/>
        </authorList>
    </citation>
    <scope>NUCLEOTIDE SEQUENCE</scope>
</reference>
<organism evidence="1 2">
    <name type="scientific">Trichonephila clavipes</name>
    <name type="common">Golden silk orbweaver</name>
    <name type="synonym">Nephila clavipes</name>
    <dbReference type="NCBI Taxonomy" id="2585209"/>
    <lineage>
        <taxon>Eukaryota</taxon>
        <taxon>Metazoa</taxon>
        <taxon>Ecdysozoa</taxon>
        <taxon>Arthropoda</taxon>
        <taxon>Chelicerata</taxon>
        <taxon>Arachnida</taxon>
        <taxon>Araneae</taxon>
        <taxon>Araneomorphae</taxon>
        <taxon>Entelegynae</taxon>
        <taxon>Araneoidea</taxon>
        <taxon>Nephilidae</taxon>
        <taxon>Trichonephila</taxon>
    </lineage>
</organism>
<dbReference type="AlphaFoldDB" id="A0A8X6S9Z5"/>